<reference evidence="2 3" key="1">
    <citation type="journal article" date="2009" name="Genome Biol.">
        <title>Community-wide analysis of microbial genome sequence signatures.</title>
        <authorList>
            <person name="Dick G.J."/>
            <person name="Andersson A.F."/>
            <person name="Baker B.J."/>
            <person name="Simmons S.L."/>
            <person name="Thomas B.C."/>
            <person name="Yelton A.P."/>
            <person name="Banfield J.F."/>
        </authorList>
    </citation>
    <scope>NUCLEOTIDE SEQUENCE [LARGE SCALE GENOMIC DNA]</scope>
    <source>
        <strain evidence="2">ARMAN-2</strain>
    </source>
</reference>
<keyword evidence="3" id="KW-1185">Reference proteome</keyword>
<keyword evidence="1" id="KW-0812">Transmembrane</keyword>
<dbReference type="AlphaFoldDB" id="C7DHH3"/>
<evidence type="ECO:0000256" key="1">
    <source>
        <dbReference type="SAM" id="Phobius"/>
    </source>
</evidence>
<feature type="transmembrane region" description="Helical" evidence="1">
    <location>
        <begin position="28"/>
        <end position="47"/>
    </location>
</feature>
<evidence type="ECO:0000313" key="2">
    <source>
        <dbReference type="EMBL" id="EET90075.1"/>
    </source>
</evidence>
<name>C7DHH3_MICA2</name>
<keyword evidence="1" id="KW-1133">Transmembrane helix</keyword>
<dbReference type="EMBL" id="GG697240">
    <property type="protein sequence ID" value="EET90075.1"/>
    <property type="molecule type" value="Genomic_DNA"/>
</dbReference>
<accession>C7DHH3</accession>
<proteinExistence type="predicted"/>
<gene>
    <name evidence="2" type="ORF">UNLARM2_0517</name>
</gene>
<keyword evidence="1" id="KW-0472">Membrane</keyword>
<evidence type="ECO:0000313" key="3">
    <source>
        <dbReference type="Proteomes" id="UP000332487"/>
    </source>
</evidence>
<reference evidence="2 3" key="2">
    <citation type="journal article" date="2010" name="Proc. Natl. Acad. Sci. U.S.A.">
        <title>Enigmatic, ultrasmall, uncultivated Archaea.</title>
        <authorList>
            <person name="Baker B.J."/>
            <person name="Comolli L.R."/>
            <person name="Dick G.J."/>
            <person name="Hauser L.J."/>
            <person name="Hyatt D."/>
            <person name="Dill B.D."/>
            <person name="Land M.L."/>
            <person name="Verberkmoes N.C."/>
            <person name="Hettich R.L."/>
            <person name="Banfield J.F."/>
        </authorList>
    </citation>
    <scope>NUCLEOTIDE SEQUENCE [LARGE SCALE GENOMIC DNA]</scope>
    <source>
        <strain evidence="2">ARMAN-2</strain>
    </source>
</reference>
<sequence length="80" mass="8599">MEYAQYTDQIRTALLLLRSGKAQGSLEYLMMLSAVSIVIIIALAMIAQLKGTAVHMFFNGSNSTVSSKLASELKNLSSTG</sequence>
<dbReference type="Proteomes" id="UP000332487">
    <property type="component" value="Unassembled WGS sequence"/>
</dbReference>
<protein>
    <submittedName>
        <fullName evidence="2">Uncharacterized protein</fullName>
    </submittedName>
</protein>
<organism evidence="2 3">
    <name type="scientific">Candidatus Micrarchaeum acidiphilum ARMAN-2</name>
    <dbReference type="NCBI Taxonomy" id="425595"/>
    <lineage>
        <taxon>Archaea</taxon>
        <taxon>Candidatus Micrarchaeota</taxon>
        <taxon>Candidatus Micrarchaeia</taxon>
        <taxon>Candidatus Micrarchaeales</taxon>
        <taxon>Candidatus Micrarchaeaceae</taxon>
        <taxon>Candidatus Micrarchaeum</taxon>
    </lineage>
</organism>